<dbReference type="Gene3D" id="2.40.420.20">
    <property type="match status" value="1"/>
</dbReference>
<name>A0AAW6H2Z8_BACUN</name>
<evidence type="ECO:0000313" key="2">
    <source>
        <dbReference type="EMBL" id="MDC1900530.1"/>
    </source>
</evidence>
<proteinExistence type="predicted"/>
<dbReference type="InterPro" id="IPR058627">
    <property type="entry name" value="MdtA-like_C"/>
</dbReference>
<evidence type="ECO:0000259" key="1">
    <source>
        <dbReference type="Pfam" id="PF25967"/>
    </source>
</evidence>
<feature type="domain" description="Multidrug resistance protein MdtA-like C-terminal permuted SH3" evidence="1">
    <location>
        <begin position="6"/>
        <end position="33"/>
    </location>
</feature>
<gene>
    <name evidence="2" type="ORF">POZ10_07850</name>
</gene>
<comment type="caution">
    <text evidence="2">The sequence shown here is derived from an EMBL/GenBank/DDBJ whole genome shotgun (WGS) entry which is preliminary data.</text>
</comment>
<feature type="non-terminal residue" evidence="2">
    <location>
        <position position="1"/>
    </location>
</feature>
<accession>A0AAW6H2Z8</accession>
<organism evidence="2 3">
    <name type="scientific">Bacteroides uniformis</name>
    <dbReference type="NCBI Taxonomy" id="820"/>
    <lineage>
        <taxon>Bacteria</taxon>
        <taxon>Pseudomonadati</taxon>
        <taxon>Bacteroidota</taxon>
        <taxon>Bacteroidia</taxon>
        <taxon>Bacteroidales</taxon>
        <taxon>Bacteroidaceae</taxon>
        <taxon>Bacteroides</taxon>
    </lineage>
</organism>
<sequence>VRVPLGIGRQNPQQYEITEGLQPGDWVITTGYDTFGEAEELIMK</sequence>
<reference evidence="2" key="1">
    <citation type="submission" date="2022-10" db="EMBL/GenBank/DDBJ databases">
        <title>Human gut microbiome strain richness.</title>
        <authorList>
            <person name="Chen-Liaw A."/>
        </authorList>
    </citation>
    <scope>NUCLEOTIDE SEQUENCE</scope>
    <source>
        <strain evidence="2">1001713st1_F9_1001713B170221_170320</strain>
    </source>
</reference>
<dbReference type="Pfam" id="PF25967">
    <property type="entry name" value="RND-MFP_C"/>
    <property type="match status" value="1"/>
</dbReference>
<dbReference type="AlphaFoldDB" id="A0AAW6H2Z8"/>
<dbReference type="Proteomes" id="UP001222603">
    <property type="component" value="Unassembled WGS sequence"/>
</dbReference>
<protein>
    <submittedName>
        <fullName evidence="2">Efflux transporter periplasmic adaptor subunit</fullName>
    </submittedName>
</protein>
<dbReference type="EMBL" id="JAQNSI010000224">
    <property type="protein sequence ID" value="MDC1900530.1"/>
    <property type="molecule type" value="Genomic_DNA"/>
</dbReference>
<evidence type="ECO:0000313" key="3">
    <source>
        <dbReference type="Proteomes" id="UP001222603"/>
    </source>
</evidence>